<dbReference type="AlphaFoldDB" id="A0A3A9AT79"/>
<gene>
    <name evidence="3" type="ORF">D7V94_01560</name>
</gene>
<dbReference type="GO" id="GO:0003677">
    <property type="term" value="F:DNA binding"/>
    <property type="evidence" value="ECO:0007669"/>
    <property type="project" value="UniProtKB-KW"/>
</dbReference>
<evidence type="ECO:0000256" key="2">
    <source>
        <dbReference type="ARBA" id="ARBA00023172"/>
    </source>
</evidence>
<evidence type="ECO:0000256" key="1">
    <source>
        <dbReference type="ARBA" id="ARBA00023125"/>
    </source>
</evidence>
<keyword evidence="4" id="KW-1185">Reference proteome</keyword>
<organism evidence="3 4">
    <name type="scientific">Parablautia intestinalis</name>
    <dbReference type="NCBI Taxonomy" id="2320100"/>
    <lineage>
        <taxon>Bacteria</taxon>
        <taxon>Bacillati</taxon>
        <taxon>Bacillota</taxon>
        <taxon>Clostridia</taxon>
        <taxon>Lachnospirales</taxon>
        <taxon>Lachnospiraceae</taxon>
        <taxon>Parablautia</taxon>
    </lineage>
</organism>
<dbReference type="InterPro" id="IPR011010">
    <property type="entry name" value="DNA_brk_join_enz"/>
</dbReference>
<sequence length="357" mass="41133">MSNQTTTKSRRSKGDGTIFKNSKGKWIARYTKKGVTTKEFSGKTKAEAKAKLDEYRFMVLSGEAVNTKLTVAEYSKKFLFYKSQQVLRKKLKQTTYDRIERTFECHIEKHPIAQVLMCNLKSRDIQNLLDELQPNYSLSTINKVYLFLHSMIKHGKEEKDFPESYNPFATVELPDETAVGKKTKEIQILPLECLERFKEVALGYNPDGTLAYRYGPALVFALNTGLREGELLALSKNRILAGEDGRKRVHISETVSIVKNREENAQTRSTQMITPPKYPRSNRIVPLNREAEMCLELMLNTYEPNKIRSDFIISTKTGNIPTKRNIQLSLESHFEKDWRKALWHSCHAPYFCDTASE</sequence>
<dbReference type="OrthoDB" id="9785687at2"/>
<dbReference type="GO" id="GO:0015074">
    <property type="term" value="P:DNA integration"/>
    <property type="evidence" value="ECO:0007669"/>
    <property type="project" value="InterPro"/>
</dbReference>
<evidence type="ECO:0008006" key="5">
    <source>
        <dbReference type="Google" id="ProtNLM"/>
    </source>
</evidence>
<dbReference type="GO" id="GO:0006310">
    <property type="term" value="P:DNA recombination"/>
    <property type="evidence" value="ECO:0007669"/>
    <property type="project" value="UniProtKB-KW"/>
</dbReference>
<dbReference type="InterPro" id="IPR013762">
    <property type="entry name" value="Integrase-like_cat_sf"/>
</dbReference>
<proteinExistence type="predicted"/>
<reference evidence="3 4" key="1">
    <citation type="submission" date="2018-09" db="EMBL/GenBank/DDBJ databases">
        <title>Murine metabolic-syndrome-specific gut microbial biobank.</title>
        <authorList>
            <person name="Liu C."/>
        </authorList>
    </citation>
    <scope>NUCLEOTIDE SEQUENCE [LARGE SCALE GENOMIC DNA]</scope>
    <source>
        <strain evidence="3 4">0.1xD8-82</strain>
    </source>
</reference>
<dbReference type="Gene3D" id="1.10.443.10">
    <property type="entry name" value="Intergrase catalytic core"/>
    <property type="match status" value="1"/>
</dbReference>
<dbReference type="EMBL" id="RAYQ01000001">
    <property type="protein sequence ID" value="RKI94264.1"/>
    <property type="molecule type" value="Genomic_DNA"/>
</dbReference>
<name>A0A3A9AT79_9FIRM</name>
<comment type="caution">
    <text evidence="3">The sequence shown here is derived from an EMBL/GenBank/DDBJ whole genome shotgun (WGS) entry which is preliminary data.</text>
</comment>
<protein>
    <recommendedName>
        <fullName evidence="5">Site-specific integrase</fullName>
    </recommendedName>
</protein>
<dbReference type="Proteomes" id="UP000280696">
    <property type="component" value="Unassembled WGS sequence"/>
</dbReference>
<dbReference type="InterPro" id="IPR010998">
    <property type="entry name" value="Integrase_recombinase_N"/>
</dbReference>
<dbReference type="Gene3D" id="1.10.150.130">
    <property type="match status" value="1"/>
</dbReference>
<accession>A0A3A9AT79</accession>
<keyword evidence="2" id="KW-0233">DNA recombination</keyword>
<evidence type="ECO:0000313" key="3">
    <source>
        <dbReference type="EMBL" id="RKI94264.1"/>
    </source>
</evidence>
<keyword evidence="1" id="KW-0238">DNA-binding</keyword>
<dbReference type="RefSeq" id="WP_120466096.1">
    <property type="nucleotide sequence ID" value="NZ_RAYQ01000001.1"/>
</dbReference>
<dbReference type="SUPFAM" id="SSF56349">
    <property type="entry name" value="DNA breaking-rejoining enzymes"/>
    <property type="match status" value="1"/>
</dbReference>
<evidence type="ECO:0000313" key="4">
    <source>
        <dbReference type="Proteomes" id="UP000280696"/>
    </source>
</evidence>